<name>A0A445MV12_9BACT</name>
<dbReference type="InterPro" id="IPR023801">
    <property type="entry name" value="His_deacetylse_dom"/>
</dbReference>
<comment type="similarity">
    <text evidence="1">Belongs to the histone deacetylase family.</text>
</comment>
<dbReference type="InterPro" id="IPR037138">
    <property type="entry name" value="His_deacetylse_dom_sf"/>
</dbReference>
<dbReference type="GO" id="GO:0004407">
    <property type="term" value="F:histone deacetylase activity"/>
    <property type="evidence" value="ECO:0007669"/>
    <property type="project" value="TreeGrafter"/>
</dbReference>
<dbReference type="GO" id="GO:0040029">
    <property type="term" value="P:epigenetic regulation of gene expression"/>
    <property type="evidence" value="ECO:0007669"/>
    <property type="project" value="TreeGrafter"/>
</dbReference>
<sequence length="346" mass="39582">MLRIGVIRDERFLEHKPGHTHPEHPHRLRVIYKMLDKEFENDLIPIEPKLASLEQLELVHTPTYIKKVFKTAEHNFSCLAPDTPASAKTYYAACLAAGGCVEGLNAVVSKLCDVCFCLVRPPGHHALADRAGGFCIFNNAAITARHAIKAYKMRRIFILDFDVHHGNGVNDLFYDCKEVIYMSTHDNFLYPYTGDWDETGSGGGEGYTINIPILRQFNDEDLFYIYREISRDVFYRFRPELIIVCAGFDAHERDPIGRSHMTEKLYGWLTHLFLSLRADINSPPLLFVLEGGYDFRGLGYSVREVLTAMTRHSDKAILPDAESDQGRMVVEKVRNIHKRYGVWVDQ</sequence>
<dbReference type="EMBL" id="OJIN01000088">
    <property type="protein sequence ID" value="SPD73283.1"/>
    <property type="molecule type" value="Genomic_DNA"/>
</dbReference>
<organism evidence="3">
    <name type="scientific">uncultured Desulfobacterium sp</name>
    <dbReference type="NCBI Taxonomy" id="201089"/>
    <lineage>
        <taxon>Bacteria</taxon>
        <taxon>Pseudomonadati</taxon>
        <taxon>Thermodesulfobacteriota</taxon>
        <taxon>Desulfobacteria</taxon>
        <taxon>Desulfobacterales</taxon>
        <taxon>Desulfobacteriaceae</taxon>
        <taxon>Desulfobacterium</taxon>
        <taxon>environmental samples</taxon>
    </lineage>
</organism>
<dbReference type="AlphaFoldDB" id="A0A445MV12"/>
<dbReference type="SUPFAM" id="SSF52768">
    <property type="entry name" value="Arginase/deacetylase"/>
    <property type="match status" value="1"/>
</dbReference>
<gene>
    <name evidence="3" type="ORF">PITCH_A1780002</name>
</gene>
<dbReference type="Gene3D" id="3.40.800.20">
    <property type="entry name" value="Histone deacetylase domain"/>
    <property type="match status" value="1"/>
</dbReference>
<dbReference type="PRINTS" id="PR01270">
    <property type="entry name" value="HDASUPER"/>
</dbReference>
<dbReference type="Pfam" id="PF00850">
    <property type="entry name" value="Hist_deacetyl"/>
    <property type="match status" value="1"/>
</dbReference>
<reference evidence="3" key="1">
    <citation type="submission" date="2018-01" db="EMBL/GenBank/DDBJ databases">
        <authorList>
            <person name="Regsiter A."/>
            <person name="William W."/>
        </authorList>
    </citation>
    <scope>NUCLEOTIDE SEQUENCE</scope>
    <source>
        <strain evidence="3">TRIP AH-1</strain>
    </source>
</reference>
<evidence type="ECO:0000259" key="2">
    <source>
        <dbReference type="Pfam" id="PF00850"/>
    </source>
</evidence>
<dbReference type="PANTHER" id="PTHR10625">
    <property type="entry name" value="HISTONE DEACETYLASE HDAC1-RELATED"/>
    <property type="match status" value="1"/>
</dbReference>
<feature type="domain" description="Histone deacetylase" evidence="2">
    <location>
        <begin position="21"/>
        <end position="308"/>
    </location>
</feature>
<dbReference type="InterPro" id="IPR023696">
    <property type="entry name" value="Ureohydrolase_dom_sf"/>
</dbReference>
<protein>
    <submittedName>
        <fullName evidence="3">Deacetylase, histone deacetylase/acetoin utilization protein</fullName>
    </submittedName>
</protein>
<evidence type="ECO:0000256" key="1">
    <source>
        <dbReference type="ARBA" id="ARBA00005947"/>
    </source>
</evidence>
<accession>A0A445MV12</accession>
<dbReference type="CDD" id="cd09992">
    <property type="entry name" value="HDAC_classII"/>
    <property type="match status" value="1"/>
</dbReference>
<dbReference type="InterPro" id="IPR000286">
    <property type="entry name" value="HDACs"/>
</dbReference>
<evidence type="ECO:0000313" key="3">
    <source>
        <dbReference type="EMBL" id="SPD73283.1"/>
    </source>
</evidence>
<proteinExistence type="inferred from homology"/>